<sequence length="280" mass="31138">MRTRVVFNQKGGVGKSSIAVNLAAISAHQGFKTLLIDLDPQANSSQYLLGDDATYSVDKPALEPNVENYFEEVLGNTQSKGLLGNAIGSILKSRSKGLESYVHQSPFKNLHVIPASPTLGTLAHALEAKHKIYKLRDALQQLAGQYDRVYIDTPPAFNFFTLSALIAAERVLIPFDCDVFSKRALKTLIENVIETQDDHNDRLEIEGIVVNQFQAQAKLPREVVQQLKDEGLPVLESMLPPSILMKESHLKNQPLIHLATDHKLTQAYQSLFNEIEQNKI</sequence>
<dbReference type="Pfam" id="PF13614">
    <property type="entry name" value="AAA_31"/>
    <property type="match status" value="1"/>
</dbReference>
<gene>
    <name evidence="2" type="ORF">HLH11_09625</name>
</gene>
<evidence type="ECO:0000313" key="2">
    <source>
        <dbReference type="EMBL" id="NNH38901.1"/>
    </source>
</evidence>
<dbReference type="Proteomes" id="UP000532147">
    <property type="component" value="Unassembled WGS sequence"/>
</dbReference>
<comment type="caution">
    <text evidence="2">The sequence shown here is derived from an EMBL/GenBank/DDBJ whole genome shotgun (WGS) entry which is preliminary data.</text>
</comment>
<dbReference type="PANTHER" id="PTHR13696">
    <property type="entry name" value="P-LOOP CONTAINING NUCLEOSIDE TRIPHOSPHATE HYDROLASE"/>
    <property type="match status" value="1"/>
</dbReference>
<dbReference type="CDD" id="cd02042">
    <property type="entry name" value="ParAB_family"/>
    <property type="match status" value="1"/>
</dbReference>
<dbReference type="InterPro" id="IPR050678">
    <property type="entry name" value="DNA_Partitioning_ATPase"/>
</dbReference>
<dbReference type="PANTHER" id="PTHR13696:SF52">
    <property type="entry name" value="PARA FAMILY PROTEIN CT_582"/>
    <property type="match status" value="1"/>
</dbReference>
<dbReference type="RefSeq" id="WP_171534619.1">
    <property type="nucleotide sequence ID" value="NZ_JABERH010000024.1"/>
</dbReference>
<evidence type="ECO:0000313" key="3">
    <source>
        <dbReference type="Proteomes" id="UP000532147"/>
    </source>
</evidence>
<dbReference type="InterPro" id="IPR025669">
    <property type="entry name" value="AAA_dom"/>
</dbReference>
<evidence type="ECO:0000259" key="1">
    <source>
        <dbReference type="Pfam" id="PF13614"/>
    </source>
</evidence>
<feature type="domain" description="AAA" evidence="1">
    <location>
        <begin position="2"/>
        <end position="205"/>
    </location>
</feature>
<dbReference type="AlphaFoldDB" id="A0A8E4H5G5"/>
<name>A0A8E4H5G5_9GAMM</name>
<organism evidence="2 3">
    <name type="scientific">Acinetobacter terrae</name>
    <dbReference type="NCBI Taxonomy" id="2731247"/>
    <lineage>
        <taxon>Bacteria</taxon>
        <taxon>Pseudomonadati</taxon>
        <taxon>Pseudomonadota</taxon>
        <taxon>Gammaproteobacteria</taxon>
        <taxon>Moraxellales</taxon>
        <taxon>Moraxellaceae</taxon>
        <taxon>Acinetobacter</taxon>
        <taxon>Acinetobacter Taxon 24</taxon>
    </lineage>
</organism>
<dbReference type="Gene3D" id="3.40.50.300">
    <property type="entry name" value="P-loop containing nucleotide triphosphate hydrolases"/>
    <property type="match status" value="1"/>
</dbReference>
<dbReference type="InterPro" id="IPR027417">
    <property type="entry name" value="P-loop_NTPase"/>
</dbReference>
<dbReference type="EMBL" id="JABERH010000024">
    <property type="protein sequence ID" value="NNH38901.1"/>
    <property type="molecule type" value="Genomic_DNA"/>
</dbReference>
<accession>A0A8E4H5G5</accession>
<dbReference type="SUPFAM" id="SSF52540">
    <property type="entry name" value="P-loop containing nucleoside triphosphate hydrolases"/>
    <property type="match status" value="1"/>
</dbReference>
<proteinExistence type="predicted"/>
<reference evidence="2 3" key="1">
    <citation type="submission" date="2020-04" db="EMBL/GenBank/DDBJ databases">
        <title>Acinetobacter Taxon 24.</title>
        <authorList>
            <person name="Nemec A."/>
            <person name="Radolfova-Krizova L."/>
            <person name="Higgins P.G."/>
            <person name="Spanelova P."/>
        </authorList>
    </citation>
    <scope>NUCLEOTIDE SEQUENCE [LARGE SCALE GENOMIC DNA]</scope>
    <source>
        <strain evidence="2 3">ANC 4280</strain>
    </source>
</reference>
<protein>
    <submittedName>
        <fullName evidence="2">ParA family protein</fullName>
    </submittedName>
</protein>